<keyword evidence="3" id="KW-1185">Reference proteome</keyword>
<protein>
    <submittedName>
        <fullName evidence="2">Retrovirus-related Pol poly from transposon opus</fullName>
    </submittedName>
</protein>
<accession>A0A7D9I9F6</accession>
<reference evidence="2" key="1">
    <citation type="submission" date="2020-04" db="EMBL/GenBank/DDBJ databases">
        <authorList>
            <person name="Alioto T."/>
            <person name="Alioto T."/>
            <person name="Gomez Garrido J."/>
        </authorList>
    </citation>
    <scope>NUCLEOTIDE SEQUENCE</scope>
    <source>
        <strain evidence="2">A484AB</strain>
    </source>
</reference>
<dbReference type="EMBL" id="CACRXK020004142">
    <property type="protein sequence ID" value="CAB4001634.1"/>
    <property type="molecule type" value="Genomic_DNA"/>
</dbReference>
<dbReference type="Gene3D" id="3.30.70.270">
    <property type="match status" value="1"/>
</dbReference>
<dbReference type="OrthoDB" id="10176311at2759"/>
<sequence length="422" mass="47121">MPEVDSTLRLIGQWKYIITTDLTSAFYQIPLSKESMKYCGVSTPYRGTCVYVRSAMGMPGSETALEELMCRVLGELLQAGAVAKLPSTEAVLWTDELRTAFTAAKKALSSSHSITLPKLDDQLWIVTDGALRKPGIGATLYQVLVQHIAGVSILPSDFASRNAPECRDMACQDERHQSLRDALVGLCIELRPLDGLPAVIRTDPAPGLKALVNNPLLHSHRLSIEIGQVKNSNKNPVAERAVQELQNELLRQDPSDGEMWYQQDQFSNSQLPIDDRQLITSLHETHVKNHPYSEKSKAPHGKMLLPPYLHIGDLIYLYADHDKSSARDRYLIVSVDGQWCNIQKFCGSQIRNTSYRVKRNKCYKVPPAVQANPKRYLTDNMSNDKELYLPSSSPPPLMTIPQEILTPPQKTLTPPTAQPEEP</sequence>
<name>A0A7D9I9F6_PARCT</name>
<dbReference type="InterPro" id="IPR043502">
    <property type="entry name" value="DNA/RNA_pol_sf"/>
</dbReference>
<evidence type="ECO:0000313" key="3">
    <source>
        <dbReference type="Proteomes" id="UP001152795"/>
    </source>
</evidence>
<dbReference type="Proteomes" id="UP001152795">
    <property type="component" value="Unassembled WGS sequence"/>
</dbReference>
<proteinExistence type="predicted"/>
<organism evidence="2 3">
    <name type="scientific">Paramuricea clavata</name>
    <name type="common">Red gorgonian</name>
    <name type="synonym">Violescent sea-whip</name>
    <dbReference type="NCBI Taxonomy" id="317549"/>
    <lineage>
        <taxon>Eukaryota</taxon>
        <taxon>Metazoa</taxon>
        <taxon>Cnidaria</taxon>
        <taxon>Anthozoa</taxon>
        <taxon>Octocorallia</taxon>
        <taxon>Malacalcyonacea</taxon>
        <taxon>Plexauridae</taxon>
        <taxon>Paramuricea</taxon>
    </lineage>
</organism>
<evidence type="ECO:0000313" key="2">
    <source>
        <dbReference type="EMBL" id="CAB4001634.1"/>
    </source>
</evidence>
<evidence type="ECO:0000256" key="1">
    <source>
        <dbReference type="SAM" id="MobiDB-lite"/>
    </source>
</evidence>
<gene>
    <name evidence="2" type="ORF">PACLA_8A019943</name>
</gene>
<dbReference type="AlphaFoldDB" id="A0A7D9I9F6"/>
<dbReference type="Gene3D" id="3.10.10.10">
    <property type="entry name" value="HIV Type 1 Reverse Transcriptase, subunit A, domain 1"/>
    <property type="match status" value="1"/>
</dbReference>
<feature type="compositionally biased region" description="Low complexity" evidence="1">
    <location>
        <begin position="405"/>
        <end position="422"/>
    </location>
</feature>
<comment type="caution">
    <text evidence="2">The sequence shown here is derived from an EMBL/GenBank/DDBJ whole genome shotgun (WGS) entry which is preliminary data.</text>
</comment>
<dbReference type="InterPro" id="IPR043128">
    <property type="entry name" value="Rev_trsase/Diguanyl_cyclase"/>
</dbReference>
<dbReference type="SUPFAM" id="SSF56672">
    <property type="entry name" value="DNA/RNA polymerases"/>
    <property type="match status" value="1"/>
</dbReference>
<feature type="region of interest" description="Disordered" evidence="1">
    <location>
        <begin position="384"/>
        <end position="422"/>
    </location>
</feature>